<name>A0A3F3QKQ4_9EURO</name>
<gene>
    <name evidence="2" type="ORF">BDQ94DRAFT_6590</name>
</gene>
<keyword evidence="1" id="KW-0472">Membrane</keyword>
<keyword evidence="1" id="KW-0812">Transmembrane</keyword>
<dbReference type="GeneID" id="38144630"/>
<accession>A0A3F3QKQ4</accession>
<evidence type="ECO:0000256" key="1">
    <source>
        <dbReference type="SAM" id="Phobius"/>
    </source>
</evidence>
<dbReference type="AlphaFoldDB" id="A0A3F3QKQ4"/>
<keyword evidence="1" id="KW-1133">Transmembrane helix</keyword>
<keyword evidence="3" id="KW-1185">Reference proteome</keyword>
<dbReference type="RefSeq" id="XP_026632591.1">
    <property type="nucleotide sequence ID" value="XM_026776274.1"/>
</dbReference>
<proteinExistence type="predicted"/>
<sequence length="62" mass="7106">MMYAGWWMVGRHVKVEWIVIVTVHCVGMSTLWTTLSTGYLVCRSSDSCAVLCYLSDEFTPRE</sequence>
<dbReference type="Proteomes" id="UP000253729">
    <property type="component" value="Unassembled WGS sequence"/>
</dbReference>
<dbReference type="EMBL" id="KZ852032">
    <property type="protein sequence ID" value="RDH39569.1"/>
    <property type="molecule type" value="Genomic_DNA"/>
</dbReference>
<organism evidence="2 3">
    <name type="scientific">Aspergillus welwitschiae</name>
    <dbReference type="NCBI Taxonomy" id="1341132"/>
    <lineage>
        <taxon>Eukaryota</taxon>
        <taxon>Fungi</taxon>
        <taxon>Dikarya</taxon>
        <taxon>Ascomycota</taxon>
        <taxon>Pezizomycotina</taxon>
        <taxon>Eurotiomycetes</taxon>
        <taxon>Eurotiomycetidae</taxon>
        <taxon>Eurotiales</taxon>
        <taxon>Aspergillaceae</taxon>
        <taxon>Aspergillus</taxon>
        <taxon>Aspergillus subgen. Circumdati</taxon>
    </lineage>
</organism>
<reference evidence="2 3" key="1">
    <citation type="submission" date="2018-07" db="EMBL/GenBank/DDBJ databases">
        <title>The genomes of Aspergillus section Nigri reveals drivers in fungal speciation.</title>
        <authorList>
            <consortium name="DOE Joint Genome Institute"/>
            <person name="Vesth T.C."/>
            <person name="Nybo J."/>
            <person name="Theobald S."/>
            <person name="Brandl J."/>
            <person name="Frisvad J.C."/>
            <person name="Nielsen K.F."/>
            <person name="Lyhne E.K."/>
            <person name="Kogle M.E."/>
            <person name="Kuo A."/>
            <person name="Riley R."/>
            <person name="Clum A."/>
            <person name="Nolan M."/>
            <person name="Lipzen A."/>
            <person name="Salamov A."/>
            <person name="Henrissat B."/>
            <person name="Wiebenga A."/>
            <person name="De vries R.P."/>
            <person name="Grigoriev I.V."/>
            <person name="Mortensen U.H."/>
            <person name="Andersen M.R."/>
            <person name="Baker S.E."/>
        </authorList>
    </citation>
    <scope>NUCLEOTIDE SEQUENCE [LARGE SCALE GENOMIC DNA]</scope>
    <source>
        <strain evidence="2 3">CBS 139.54b</strain>
    </source>
</reference>
<evidence type="ECO:0000313" key="3">
    <source>
        <dbReference type="Proteomes" id="UP000253729"/>
    </source>
</evidence>
<evidence type="ECO:0000313" key="2">
    <source>
        <dbReference type="EMBL" id="RDH39569.1"/>
    </source>
</evidence>
<feature type="transmembrane region" description="Helical" evidence="1">
    <location>
        <begin position="15"/>
        <end position="35"/>
    </location>
</feature>
<protein>
    <submittedName>
        <fullName evidence="2">Uncharacterized protein</fullName>
    </submittedName>
</protein>